<gene>
    <name evidence="2" type="ORF">FH972_023317</name>
</gene>
<evidence type="ECO:0000256" key="1">
    <source>
        <dbReference type="SAM" id="MobiDB-lite"/>
    </source>
</evidence>
<evidence type="ECO:0000313" key="3">
    <source>
        <dbReference type="Proteomes" id="UP000327013"/>
    </source>
</evidence>
<dbReference type="EMBL" id="VIBQ01000013">
    <property type="protein sequence ID" value="KAB8346273.1"/>
    <property type="molecule type" value="Genomic_DNA"/>
</dbReference>
<name>A0A5N6KVC0_9ROSI</name>
<keyword evidence="3" id="KW-1185">Reference proteome</keyword>
<organism evidence="2 3">
    <name type="scientific">Carpinus fangiana</name>
    <dbReference type="NCBI Taxonomy" id="176857"/>
    <lineage>
        <taxon>Eukaryota</taxon>
        <taxon>Viridiplantae</taxon>
        <taxon>Streptophyta</taxon>
        <taxon>Embryophyta</taxon>
        <taxon>Tracheophyta</taxon>
        <taxon>Spermatophyta</taxon>
        <taxon>Magnoliopsida</taxon>
        <taxon>eudicotyledons</taxon>
        <taxon>Gunneridae</taxon>
        <taxon>Pentapetalae</taxon>
        <taxon>rosids</taxon>
        <taxon>fabids</taxon>
        <taxon>Fagales</taxon>
        <taxon>Betulaceae</taxon>
        <taxon>Carpinus</taxon>
    </lineage>
</organism>
<dbReference type="Proteomes" id="UP000327013">
    <property type="component" value="Unassembled WGS sequence"/>
</dbReference>
<sequence>MNSTRGEGGGRPCVARSVRAKARRGQSSATAYHGRRRRGGMEPAASLSSLAQVGRRGVAAGESGTLRKPRLDLPIAFSVLVAEGGLCELVLGGRKNGELHNAMHTANRAAPHRWVPSLSRLVRRARRHSTWHRWEAPVSICPSFSGAVSCTVRQACLILAFGRTRWRNGAGCNLSVAVSSPPLVYANPLPGQGRVMKSLDMVGQPAASQEARVSCKQAKAVRS</sequence>
<comment type="caution">
    <text evidence="2">The sequence shown here is derived from an EMBL/GenBank/DDBJ whole genome shotgun (WGS) entry which is preliminary data.</text>
</comment>
<reference evidence="2 3" key="1">
    <citation type="submission" date="2019-06" db="EMBL/GenBank/DDBJ databases">
        <title>A chromosomal-level reference genome of Carpinus fangiana (Coryloideae, Betulaceae).</title>
        <authorList>
            <person name="Yang X."/>
            <person name="Wang Z."/>
            <person name="Zhang L."/>
            <person name="Hao G."/>
            <person name="Liu J."/>
            <person name="Yang Y."/>
        </authorList>
    </citation>
    <scope>NUCLEOTIDE SEQUENCE [LARGE SCALE GENOMIC DNA]</scope>
    <source>
        <strain evidence="2">Cfa_2016G</strain>
        <tissue evidence="2">Leaf</tissue>
    </source>
</reference>
<evidence type="ECO:0000313" key="2">
    <source>
        <dbReference type="EMBL" id="KAB8346273.1"/>
    </source>
</evidence>
<accession>A0A5N6KVC0</accession>
<protein>
    <submittedName>
        <fullName evidence="2">Uncharacterized protein</fullName>
    </submittedName>
</protein>
<dbReference type="AlphaFoldDB" id="A0A5N6KVC0"/>
<proteinExistence type="predicted"/>
<feature type="region of interest" description="Disordered" evidence="1">
    <location>
        <begin position="18"/>
        <end position="44"/>
    </location>
</feature>